<organism evidence="1 2">
    <name type="scientific">Caerostris extrusa</name>
    <name type="common">Bark spider</name>
    <name type="synonym">Caerostris bankana</name>
    <dbReference type="NCBI Taxonomy" id="172846"/>
    <lineage>
        <taxon>Eukaryota</taxon>
        <taxon>Metazoa</taxon>
        <taxon>Ecdysozoa</taxon>
        <taxon>Arthropoda</taxon>
        <taxon>Chelicerata</taxon>
        <taxon>Arachnida</taxon>
        <taxon>Araneae</taxon>
        <taxon>Araneomorphae</taxon>
        <taxon>Entelegynae</taxon>
        <taxon>Araneoidea</taxon>
        <taxon>Araneidae</taxon>
        <taxon>Caerostris</taxon>
    </lineage>
</organism>
<dbReference type="AlphaFoldDB" id="A0AAV4YF15"/>
<feature type="non-terminal residue" evidence="1">
    <location>
        <position position="1"/>
    </location>
</feature>
<reference evidence="1 2" key="1">
    <citation type="submission" date="2021-06" db="EMBL/GenBank/DDBJ databases">
        <title>Caerostris extrusa draft genome.</title>
        <authorList>
            <person name="Kono N."/>
            <person name="Arakawa K."/>
        </authorList>
    </citation>
    <scope>NUCLEOTIDE SEQUENCE [LARGE SCALE GENOMIC DNA]</scope>
</reference>
<dbReference type="Proteomes" id="UP001054945">
    <property type="component" value="Unassembled WGS sequence"/>
</dbReference>
<sequence>TAKTVKDAVLMSHYDVSGKQDSTVLRYRKHSCSNFNVHKEGKVISGPLDTLTAVMNSKCSFNLSRMAYTS</sequence>
<dbReference type="EMBL" id="BPLR01019135">
    <property type="protein sequence ID" value="GIZ04777.1"/>
    <property type="molecule type" value="Genomic_DNA"/>
</dbReference>
<keyword evidence="2" id="KW-1185">Reference proteome</keyword>
<protein>
    <submittedName>
        <fullName evidence="1">Uncharacterized protein</fullName>
    </submittedName>
</protein>
<comment type="caution">
    <text evidence="1">The sequence shown here is derived from an EMBL/GenBank/DDBJ whole genome shotgun (WGS) entry which is preliminary data.</text>
</comment>
<gene>
    <name evidence="1" type="ORF">CEXT_696281</name>
</gene>
<evidence type="ECO:0000313" key="2">
    <source>
        <dbReference type="Proteomes" id="UP001054945"/>
    </source>
</evidence>
<name>A0AAV4YF15_CAEEX</name>
<evidence type="ECO:0000313" key="1">
    <source>
        <dbReference type="EMBL" id="GIZ04777.1"/>
    </source>
</evidence>
<accession>A0AAV4YF15</accession>
<proteinExistence type="predicted"/>